<evidence type="ECO:0000313" key="8">
    <source>
        <dbReference type="EMBL" id="CEG13177.1"/>
    </source>
</evidence>
<dbReference type="GO" id="GO:0043531">
    <property type="term" value="F:ADP binding"/>
    <property type="evidence" value="ECO:0007669"/>
    <property type="project" value="TreeGrafter"/>
</dbReference>
<evidence type="ECO:0000256" key="7">
    <source>
        <dbReference type="ARBA" id="ARBA00022840"/>
    </source>
</evidence>
<protein>
    <recommendedName>
        <fullName evidence="3">phosphoglycerate kinase</fullName>
        <ecNumber evidence="3">2.7.2.3</ecNumber>
    </recommendedName>
</protein>
<accession>A0A098EAZ1</accession>
<evidence type="ECO:0000256" key="5">
    <source>
        <dbReference type="ARBA" id="ARBA00022741"/>
    </source>
</evidence>
<dbReference type="GO" id="GO:0006096">
    <property type="term" value="P:glycolytic process"/>
    <property type="evidence" value="ECO:0007669"/>
    <property type="project" value="InterPro"/>
</dbReference>
<dbReference type="InterPro" id="IPR015911">
    <property type="entry name" value="Phosphoglycerate_kinase_CS"/>
</dbReference>
<dbReference type="PANTHER" id="PTHR11406:SF23">
    <property type="entry name" value="PHOSPHOGLYCERATE KINASE 1, CHLOROPLASTIC-RELATED"/>
    <property type="match status" value="1"/>
</dbReference>
<comment type="catalytic activity">
    <reaction evidence="1">
        <text>(2R)-3-phosphoglycerate + ATP = (2R)-3-phospho-glyceroyl phosphate + ADP</text>
        <dbReference type="Rhea" id="RHEA:14801"/>
        <dbReference type="ChEBI" id="CHEBI:30616"/>
        <dbReference type="ChEBI" id="CHEBI:57604"/>
        <dbReference type="ChEBI" id="CHEBI:58272"/>
        <dbReference type="ChEBI" id="CHEBI:456216"/>
        <dbReference type="EC" id="2.7.2.3"/>
    </reaction>
</comment>
<evidence type="ECO:0000256" key="3">
    <source>
        <dbReference type="ARBA" id="ARBA00013061"/>
    </source>
</evidence>
<dbReference type="PRINTS" id="PR00477">
    <property type="entry name" value="PHGLYCKINASE"/>
</dbReference>
<dbReference type="Gene3D" id="3.40.50.1260">
    <property type="entry name" value="Phosphoglycerate kinase, N-terminal domain"/>
    <property type="match status" value="2"/>
</dbReference>
<dbReference type="Pfam" id="PF00162">
    <property type="entry name" value="PGK"/>
    <property type="match status" value="1"/>
</dbReference>
<keyword evidence="4 8" id="KW-0808">Transferase</keyword>
<dbReference type="GO" id="GO:0005524">
    <property type="term" value="F:ATP binding"/>
    <property type="evidence" value="ECO:0007669"/>
    <property type="project" value="UniProtKB-KW"/>
</dbReference>
<evidence type="ECO:0000256" key="6">
    <source>
        <dbReference type="ARBA" id="ARBA00022777"/>
    </source>
</evidence>
<dbReference type="InterPro" id="IPR001576">
    <property type="entry name" value="Phosphoglycerate_kinase"/>
</dbReference>
<dbReference type="InterPro" id="IPR015824">
    <property type="entry name" value="Phosphoglycerate_kinase_N"/>
</dbReference>
<keyword evidence="5" id="KW-0547">Nucleotide-binding</keyword>
<dbReference type="PROSITE" id="PS00111">
    <property type="entry name" value="PGLYCERATE_KINASE"/>
    <property type="match status" value="1"/>
</dbReference>
<name>A0A098EAZ1_9ZZZZ</name>
<evidence type="ECO:0000256" key="4">
    <source>
        <dbReference type="ARBA" id="ARBA00022679"/>
    </source>
</evidence>
<dbReference type="GO" id="GO:0005829">
    <property type="term" value="C:cytosol"/>
    <property type="evidence" value="ECO:0007669"/>
    <property type="project" value="TreeGrafter"/>
</dbReference>
<gene>
    <name evidence="8" type="primary">pgk</name>
    <name evidence="8" type="ORF">MSIBF_A3380003</name>
</gene>
<evidence type="ECO:0000256" key="2">
    <source>
        <dbReference type="ARBA" id="ARBA00008982"/>
    </source>
</evidence>
<dbReference type="GO" id="GO:0004618">
    <property type="term" value="F:phosphoglycerate kinase activity"/>
    <property type="evidence" value="ECO:0007669"/>
    <property type="project" value="UniProtKB-EC"/>
</dbReference>
<dbReference type="GO" id="GO:0006094">
    <property type="term" value="P:gluconeogenesis"/>
    <property type="evidence" value="ECO:0007669"/>
    <property type="project" value="TreeGrafter"/>
</dbReference>
<keyword evidence="7" id="KW-0067">ATP-binding</keyword>
<keyword evidence="6 8" id="KW-0418">Kinase</keyword>
<dbReference type="FunFam" id="3.40.50.1260:FF:000006">
    <property type="entry name" value="Phosphoglycerate kinase"/>
    <property type="match status" value="1"/>
</dbReference>
<dbReference type="AlphaFoldDB" id="A0A098EAZ1"/>
<evidence type="ECO:0000256" key="1">
    <source>
        <dbReference type="ARBA" id="ARBA00000642"/>
    </source>
</evidence>
<organism evidence="8">
    <name type="scientific">groundwater metagenome</name>
    <dbReference type="NCBI Taxonomy" id="717931"/>
    <lineage>
        <taxon>unclassified sequences</taxon>
        <taxon>metagenomes</taxon>
        <taxon>ecological metagenomes</taxon>
    </lineage>
</organism>
<dbReference type="PANTHER" id="PTHR11406">
    <property type="entry name" value="PHOSPHOGLYCERATE KINASE"/>
    <property type="match status" value="1"/>
</dbReference>
<dbReference type="SUPFAM" id="SSF53748">
    <property type="entry name" value="Phosphoglycerate kinase"/>
    <property type="match status" value="1"/>
</dbReference>
<dbReference type="PIRSF" id="PIRSF000724">
    <property type="entry name" value="Pgk"/>
    <property type="match status" value="1"/>
</dbReference>
<dbReference type="EMBL" id="CCXY01000266">
    <property type="protein sequence ID" value="CEG13177.1"/>
    <property type="molecule type" value="Genomic_DNA"/>
</dbReference>
<proteinExistence type="inferred from homology"/>
<sequence length="419" mass="46173">MFEDIKTLSDLAPNEVEGKTVFVRVDLNCPIKNGNIDDDRRIISHIETVEELIKRNAKIVLLSHQGRPADDKRSAEDFVTLEEHAKRLSEILEKDNVNAKVEYVEDIFGSYAREKIKNLKKGNVILLENVRFYAEENTNMPRDAQANTYIVKKLCPLADYFINDAFSVSHRSQPSVVGFTCVLPSLGGPLLIKELKALKSVRENPKKPLTFILAGAKLDDTFKMLQNKLNIIDYVLTGGIIANIFLMAKNYDLGNESTNYIKGKGGDKFVAAAHLLLEKFNDKILLPDDVAVLEDGKRKEISVSELPTKYPILDIGTKTIMAYKKIIANSGTIFAHATMGKIEDEKFKKGTDEIIKAVGDSSAFTVIGGGHTIGAAANLDVERKIGHICTGGGAAVLYIAGEKLPAIEALRGAWNVKKS</sequence>
<comment type="similarity">
    <text evidence="2">Belongs to the phosphoglycerate kinase family.</text>
</comment>
<dbReference type="EC" id="2.7.2.3" evidence="3"/>
<dbReference type="InterPro" id="IPR036043">
    <property type="entry name" value="Phosphoglycerate_kinase_sf"/>
</dbReference>
<reference evidence="8" key="1">
    <citation type="submission" date="2014-09" db="EMBL/GenBank/DDBJ databases">
        <authorList>
            <person name="Probst J Alexander"/>
        </authorList>
    </citation>
    <scope>NUCLEOTIDE SEQUENCE</scope>
</reference>
<dbReference type="HAMAP" id="MF_00145">
    <property type="entry name" value="Phosphoglyc_kinase"/>
    <property type="match status" value="1"/>
</dbReference>